<name>D4BEG6_9ENTR</name>
<protein>
    <submittedName>
        <fullName evidence="1">Uncharacterized protein</fullName>
    </submittedName>
</protein>
<organism evidence="1 2">
    <name type="scientific">Citrobacter youngae ATCC 29220</name>
    <dbReference type="NCBI Taxonomy" id="500640"/>
    <lineage>
        <taxon>Bacteria</taxon>
        <taxon>Pseudomonadati</taxon>
        <taxon>Pseudomonadota</taxon>
        <taxon>Gammaproteobacteria</taxon>
        <taxon>Enterobacterales</taxon>
        <taxon>Enterobacteriaceae</taxon>
        <taxon>Citrobacter</taxon>
        <taxon>Citrobacter freundii complex</taxon>
    </lineage>
</organism>
<gene>
    <name evidence="1" type="ORF">CIT292_08899</name>
</gene>
<dbReference type="HOGENOM" id="CLU_2697966_0_0_6"/>
<proteinExistence type="predicted"/>
<dbReference type="Proteomes" id="UP000003880">
    <property type="component" value="Unassembled WGS sequence"/>
</dbReference>
<evidence type="ECO:0000313" key="1">
    <source>
        <dbReference type="EMBL" id="EFE07716.1"/>
    </source>
</evidence>
<dbReference type="EMBL" id="ABWL02000013">
    <property type="protein sequence ID" value="EFE07716.1"/>
    <property type="molecule type" value="Genomic_DNA"/>
</dbReference>
<reference evidence="1 2" key="1">
    <citation type="submission" date="2010-02" db="EMBL/GenBank/DDBJ databases">
        <authorList>
            <person name="Weinstock G."/>
            <person name="Sodergren E."/>
            <person name="Clifton S."/>
            <person name="Fulton L."/>
            <person name="Fulton B."/>
            <person name="Courtney L."/>
            <person name="Fronick C."/>
            <person name="Harrison M."/>
            <person name="Strong C."/>
            <person name="Farmer C."/>
            <person name="Delahaunty K."/>
            <person name="Markovic C."/>
            <person name="Hall O."/>
            <person name="Minx P."/>
            <person name="Tomlinson C."/>
            <person name="Mitreva M."/>
            <person name="Nelson J."/>
            <person name="Hou S."/>
            <person name="Wollam A."/>
            <person name="Pepin K.H."/>
            <person name="Johnson M."/>
            <person name="Bhonagiri V."/>
            <person name="Zhang X."/>
            <person name="Suruliraj S."/>
            <person name="Warren W."/>
            <person name="Chinwalla A."/>
            <person name="Mardis E.R."/>
            <person name="Wilson R.K."/>
        </authorList>
    </citation>
    <scope>NUCLEOTIDE SEQUENCE [LARGE SCALE GENOMIC DNA]</scope>
    <source>
        <strain evidence="1 2">ATCC 29220</strain>
    </source>
</reference>
<sequence length="73" mass="8056">MEKENLSGWSYDMKSYAPKLKLTSISGSIVCNDSGIITINQLKENTSSVQLSKNDPALCELIYLLVKNDGDTE</sequence>
<comment type="caution">
    <text evidence="1">The sequence shown here is derived from an EMBL/GenBank/DDBJ whole genome shotgun (WGS) entry which is preliminary data.</text>
</comment>
<evidence type="ECO:0000313" key="2">
    <source>
        <dbReference type="Proteomes" id="UP000003880"/>
    </source>
</evidence>
<dbReference type="AlphaFoldDB" id="D4BEG6"/>
<accession>D4BEG6</accession>